<dbReference type="GO" id="GO:0003824">
    <property type="term" value="F:catalytic activity"/>
    <property type="evidence" value="ECO:0007669"/>
    <property type="project" value="InterPro"/>
</dbReference>
<evidence type="ECO:0000259" key="2">
    <source>
        <dbReference type="Pfam" id="PF14529"/>
    </source>
</evidence>
<dbReference type="AlphaFoldDB" id="A0A9P0MM46"/>
<dbReference type="PANTHER" id="PTHR33273">
    <property type="entry name" value="DOMAIN-CONTAINING PROTEIN, PUTATIVE-RELATED"/>
    <property type="match status" value="1"/>
</dbReference>
<protein>
    <recommendedName>
        <fullName evidence="2">Endonuclease/exonuclease/phosphatase domain-containing protein</fullName>
    </recommendedName>
</protein>
<dbReference type="OrthoDB" id="6782954at2759"/>
<organism evidence="3 4">
    <name type="scientific">Acanthoscelides obtectus</name>
    <name type="common">Bean weevil</name>
    <name type="synonym">Bruchus obtectus</name>
    <dbReference type="NCBI Taxonomy" id="200917"/>
    <lineage>
        <taxon>Eukaryota</taxon>
        <taxon>Metazoa</taxon>
        <taxon>Ecdysozoa</taxon>
        <taxon>Arthropoda</taxon>
        <taxon>Hexapoda</taxon>
        <taxon>Insecta</taxon>
        <taxon>Pterygota</taxon>
        <taxon>Neoptera</taxon>
        <taxon>Endopterygota</taxon>
        <taxon>Coleoptera</taxon>
        <taxon>Polyphaga</taxon>
        <taxon>Cucujiformia</taxon>
        <taxon>Chrysomeloidea</taxon>
        <taxon>Chrysomelidae</taxon>
        <taxon>Bruchinae</taxon>
        <taxon>Bruchini</taxon>
        <taxon>Acanthoscelides</taxon>
    </lineage>
</organism>
<feature type="compositionally biased region" description="Polar residues" evidence="1">
    <location>
        <begin position="212"/>
        <end position="223"/>
    </location>
</feature>
<evidence type="ECO:0000313" key="4">
    <source>
        <dbReference type="Proteomes" id="UP001152888"/>
    </source>
</evidence>
<dbReference type="SUPFAM" id="SSF56219">
    <property type="entry name" value="DNase I-like"/>
    <property type="match status" value="1"/>
</dbReference>
<dbReference type="PANTHER" id="PTHR33273:SF4">
    <property type="entry name" value="ENDONUCLEASE_EXONUCLEASE_PHOSPHATASE DOMAIN-CONTAINING PROTEIN"/>
    <property type="match status" value="1"/>
</dbReference>
<feature type="region of interest" description="Disordered" evidence="1">
    <location>
        <begin position="199"/>
        <end position="223"/>
    </location>
</feature>
<dbReference type="Pfam" id="PF14529">
    <property type="entry name" value="Exo_endo_phos_2"/>
    <property type="match status" value="1"/>
</dbReference>
<dbReference type="Gene3D" id="3.60.10.10">
    <property type="entry name" value="Endonuclease/exonuclease/phosphatase"/>
    <property type="match status" value="1"/>
</dbReference>
<dbReference type="EMBL" id="CAKOFQ010008776">
    <property type="protein sequence ID" value="CAH2015925.1"/>
    <property type="molecule type" value="Genomic_DNA"/>
</dbReference>
<accession>A0A9P0MM46</accession>
<dbReference type="Proteomes" id="UP001152888">
    <property type="component" value="Unassembled WGS sequence"/>
</dbReference>
<gene>
    <name evidence="3" type="ORF">ACAOBT_LOCUS35035</name>
</gene>
<sequence length="223" mass="25000">MKFKEITCRPRPNYVQVCGAEVQVADSLRLSLLSMYVPPSAHIRTNEWIDLLSPFGQDTIVGGDLNAHHSLWGSYKQDHNGCSLVEALNSIDWVLMNDGSSTRLHNNGLNSVVDLTFSSPNLANIIEWKTHVDTLGSDHYPILLEMKSPTSHSAYEALMSPPVAQSLYINPSQDKIRHLLLGGIENAMKKLINEKMPLHSTSRYPAKPTSLLVRQQQHTQKDY</sequence>
<evidence type="ECO:0000256" key="1">
    <source>
        <dbReference type="SAM" id="MobiDB-lite"/>
    </source>
</evidence>
<name>A0A9P0MM46_ACAOB</name>
<feature type="domain" description="Endonuclease/exonuclease/phosphatase" evidence="2">
    <location>
        <begin position="32"/>
        <end position="142"/>
    </location>
</feature>
<evidence type="ECO:0000313" key="3">
    <source>
        <dbReference type="EMBL" id="CAH2015925.1"/>
    </source>
</evidence>
<dbReference type="InterPro" id="IPR005135">
    <property type="entry name" value="Endo/exonuclease/phosphatase"/>
</dbReference>
<keyword evidence="4" id="KW-1185">Reference proteome</keyword>
<comment type="caution">
    <text evidence="3">The sequence shown here is derived from an EMBL/GenBank/DDBJ whole genome shotgun (WGS) entry which is preliminary data.</text>
</comment>
<proteinExistence type="predicted"/>
<reference evidence="3" key="1">
    <citation type="submission" date="2022-03" db="EMBL/GenBank/DDBJ databases">
        <authorList>
            <person name="Sayadi A."/>
        </authorList>
    </citation>
    <scope>NUCLEOTIDE SEQUENCE</scope>
</reference>
<dbReference type="InterPro" id="IPR036691">
    <property type="entry name" value="Endo/exonu/phosph_ase_sf"/>
</dbReference>